<feature type="domain" description="PhoD-like phosphatase" evidence="1">
    <location>
        <begin position="535"/>
        <end position="628"/>
    </location>
</feature>
<gene>
    <name evidence="2" type="ORF">LODBEIA_P54940</name>
</gene>
<dbReference type="Proteomes" id="UP001497383">
    <property type="component" value="Chromosome 7"/>
</dbReference>
<dbReference type="EMBL" id="OZ022411">
    <property type="protein sequence ID" value="CAK9441626.1"/>
    <property type="molecule type" value="Genomic_DNA"/>
</dbReference>
<dbReference type="GeneID" id="92210690"/>
<dbReference type="RefSeq" id="XP_066832432.1">
    <property type="nucleotide sequence ID" value="XM_066975832.1"/>
</dbReference>
<dbReference type="Gene3D" id="3.60.21.70">
    <property type="entry name" value="PhoD-like phosphatase"/>
    <property type="match status" value="1"/>
</dbReference>
<proteinExistence type="predicted"/>
<feature type="domain" description="PhoD-like phosphatase" evidence="1">
    <location>
        <begin position="449"/>
        <end position="523"/>
    </location>
</feature>
<dbReference type="PANTHER" id="PTHR46689">
    <property type="entry name" value="MEMBRANE PROTEIN, PUTATIVE-RELATED"/>
    <property type="match status" value="1"/>
</dbReference>
<evidence type="ECO:0000259" key="1">
    <source>
        <dbReference type="Pfam" id="PF19050"/>
    </source>
</evidence>
<feature type="domain" description="PhoD-like phosphatase" evidence="1">
    <location>
        <begin position="145"/>
        <end position="440"/>
    </location>
</feature>
<reference evidence="2 3" key="1">
    <citation type="submission" date="2024-03" db="EMBL/GenBank/DDBJ databases">
        <authorList>
            <person name="Brejova B."/>
        </authorList>
    </citation>
    <scope>NUCLEOTIDE SEQUENCE [LARGE SCALE GENOMIC DNA]</scope>
    <source>
        <strain evidence="2 3">CBS 14171</strain>
    </source>
</reference>
<accession>A0ABP0ZVD2</accession>
<keyword evidence="3" id="KW-1185">Reference proteome</keyword>
<evidence type="ECO:0000313" key="2">
    <source>
        <dbReference type="EMBL" id="CAK9441626.1"/>
    </source>
</evidence>
<dbReference type="PANTHER" id="PTHR46689:SF1">
    <property type="entry name" value="PHOD-LIKE PHOSPHATASE DOMAIN-CONTAINING PROTEIN"/>
    <property type="match status" value="1"/>
</dbReference>
<protein>
    <recommendedName>
        <fullName evidence="1">PhoD-like phosphatase domain-containing protein</fullName>
    </recommendedName>
</protein>
<sequence>METEHYSRNGSDDTQHDEWFDPLPLDEYLKINELSRKNVPQTRPIDDTDRLGELDIRCGPILRLAGTFEKNGKHENNNNNNYRASIMLVVKDVPEGVSPQVTYRIGPAREYSNVKPEFQIGEFPATVYHEEGDYTFYRFAIHLTMAEYEQKVEYYINNHFKKSFQFFIPSYHESMNVISYSCNGFSLACDAEQYKSSLWLDVLAKHSKQHYHVMLGGGDQIYCDAVKLHSKKLQEWLSMSNPIRKHSMPADEETIAELEKFYLNHYMDWYGKGFWVGKHSSVQESLFPLTMSQIPSVNIYDDHDIIDGFGSYSDATMRAPIFSKVGNVAYKYYMLFQHQMSPDEKLHLEDPSWVLGKKNGAFIKQKNHSVFMRLGKEISLLGLDCRTERRLKQINDPETYRVVFKRLTDEIASSKDTKHLLVMLGVPILYPRLVWLEWLLTSTAFYPLRKLAQKGLLNKGLVNEFDGDIEVLDDLNDHWCAKYHKRERNILLKELMDFGASKGIRVTILSGDVHLGCIGRLKSKYHHHPTAHLLGDAQEIAEANIHVTQDPEHDPRLIFNVVSSAIVNAPPPDAMASLLNKRSGIHRFNKDTDEDVLQIFVKDVNGSSRDNKQFLNKRNWSDLILAKQSITYKSLAKNDEDEGVLRKFPQPVFEGKEHDDCLKEKDVDERNVKYPLFSDSLIATLRVEQNKDDVKSPSVGYEVFIPKLIGRYNLEYAPIKHVDM</sequence>
<dbReference type="CDD" id="cd07389">
    <property type="entry name" value="MPP_PhoD"/>
    <property type="match status" value="1"/>
</dbReference>
<dbReference type="InterPro" id="IPR018946">
    <property type="entry name" value="PhoD-like_MPP"/>
</dbReference>
<dbReference type="InterPro" id="IPR038607">
    <property type="entry name" value="PhoD-like_sf"/>
</dbReference>
<dbReference type="Pfam" id="PF19050">
    <property type="entry name" value="PhoD_2"/>
    <property type="match status" value="3"/>
</dbReference>
<dbReference type="InterPro" id="IPR043904">
    <property type="entry name" value="PhoD_2-like"/>
</dbReference>
<evidence type="ECO:0000313" key="3">
    <source>
        <dbReference type="Proteomes" id="UP001497383"/>
    </source>
</evidence>
<name>A0ABP0ZVD2_9ASCO</name>
<organism evidence="2 3">
    <name type="scientific">Lodderomyces beijingensis</name>
    <dbReference type="NCBI Taxonomy" id="1775926"/>
    <lineage>
        <taxon>Eukaryota</taxon>
        <taxon>Fungi</taxon>
        <taxon>Dikarya</taxon>
        <taxon>Ascomycota</taxon>
        <taxon>Saccharomycotina</taxon>
        <taxon>Pichiomycetes</taxon>
        <taxon>Debaryomycetaceae</taxon>
        <taxon>Candida/Lodderomyces clade</taxon>
        <taxon>Lodderomyces</taxon>
    </lineage>
</organism>